<reference evidence="4 5" key="1">
    <citation type="journal article" date="2018" name="BMC Genomics">
        <title>Genomic evidence for intraspecific hybridization in a clonal and extremely halotolerant yeast.</title>
        <authorList>
            <person name="Gostincar C."/>
            <person name="Stajich J.E."/>
            <person name="Zupancic J."/>
            <person name="Zalar P."/>
            <person name="Gunde-Cimerman N."/>
        </authorList>
    </citation>
    <scope>NUCLEOTIDE SEQUENCE [LARGE SCALE GENOMIC DNA]</scope>
    <source>
        <strain evidence="4 5">EXF-6669</strain>
    </source>
</reference>
<organism evidence="4 5">
    <name type="scientific">Hortaea werneckii</name>
    <name type="common">Black yeast</name>
    <name type="synonym">Cladosporium werneckii</name>
    <dbReference type="NCBI Taxonomy" id="91943"/>
    <lineage>
        <taxon>Eukaryota</taxon>
        <taxon>Fungi</taxon>
        <taxon>Dikarya</taxon>
        <taxon>Ascomycota</taxon>
        <taxon>Pezizomycotina</taxon>
        <taxon>Dothideomycetes</taxon>
        <taxon>Dothideomycetidae</taxon>
        <taxon>Mycosphaerellales</taxon>
        <taxon>Teratosphaeriaceae</taxon>
        <taxon>Hortaea</taxon>
    </lineage>
</organism>
<feature type="compositionally biased region" description="Low complexity" evidence="1">
    <location>
        <begin position="1679"/>
        <end position="1700"/>
    </location>
</feature>
<feature type="compositionally biased region" description="Low complexity" evidence="1">
    <location>
        <begin position="160"/>
        <end position="174"/>
    </location>
</feature>
<feature type="region of interest" description="Disordered" evidence="1">
    <location>
        <begin position="1"/>
        <end position="22"/>
    </location>
</feature>
<sequence>IPFPWTHPSPDEVSYSAPNRSEQSPAYLASELLRVEIDAMAQSLTAHQMAAAEDMEDNARAETGSPSSSEPDFYADTPADAHPDPARLDDQQEEKEQQQQHRQHDSAPSLPDPLGPSGEPADDDDTQDSSSDMDVSESSRSSSPESDQERVEEQEHDQHQVQPQAQVQAQAQPEDSNHVTPLLTGTKRRLSDAAEDDNLDALEQALHEDPSKKRKHSLSPSSPVGATTDTSAPVASLPPELWQYIFLRLSPAMLSRCLRVCRAFNTYLTKTKAQPTLSTAKKPKDPEKDKVKTVDSDSIWAEARKLYFPNMPRPLMRCSELTMLQLIGGKTCQFCGKTPAPLPATGPFSAGPGPHGLRVVWPFGIRTCGQCFDQHTIKDVELLVSPAASLRFGLPYAFRTPDLHFVPEMTRQLPGGIPSHLRVAKVHYQADVQTIQEEYEDVKGYGEGTAEEWRKGLVTKGKEAMADAARWEKWESQIRLGADLPHALREYDLASFPKYVEETQGKSAAPNDGVSGAPLRSLTKGGLASLPQPVHAFQNGYGTPLQPGHSSHFPPPLPHMPRPLRKTHEADENRAARKADIERRCMELQPPLEPKVLQHIEPFQVAMQITTPMDDAQWELLRPRILAEREAAELVEHQKATQLAALQATIPTAGDNDILASMRPAKEVYDKEYENIQDPLRKRLAEYADGLIQSSWNGGEGLNRDSVTSLAIQIVLHVRKRYLEEKRAGQLPDFSLGSKDASKSSKHGIPQPHPVPFLSLDNMKWVHDNKIRPFTDPHRKELFICAGCAADNSAVGKPKWFAFEGLIQHYGAKHTSAFSKGNIVVHWQTAEWPDEPPFLTNVAPYLKMERKAAEFRASHNHRKHGGHTTKQERDRYPEGGRGGYGTGETNPGMLLSENPLFSPGVHAQTGPLGNGYPPYQGQHETAHSAQFTQQPPQHVPAHMSYDAQLTQLAADARDVWDALDGVNDLMEPVKMQTVIHHVVIRFQQRFYQRPSLDLLTDALATNPDMKPLKNTNGLACKFCVATQTDGSANYQSYYARIRNVKLYNTSSLITHFKIIHPQPAHSAAPGMDWTESMIELPEVQLISDLIRAPGMDDEKISLIASAFPNAFPYPLPKIGMVQDALPAAKEEVGADSGLATRLLGRLNRKAPQQGKKKKGGGHHQQQQWYSNGIETSTREGSQETSDVAVGEDEYDPRRPSGTVAPAPDLNDPARFDTDLAKRKDGDASSLQKHPPAVSHSGGAWNLAPETLAALNNLTALQHSQQQPPSASSQGLGPSEAAVSSGFYAREERSPSVGRAEPASTTTGTAGTPTSGQQAQAPDISAILASLTGQPAQHQQQVATPPVVGQPQQSSSRPPTATAGKALYEYGTPESGRRVTSGRYASSGVGYGGSLEAQPHQHDLSDALARNQRGYERNSQVPFSQYQQHHQQISRPSSPPRYRYEDEYPPPHTTVAPVPSSQYLPATQQLPSASAPGPVQYIHLPSDPYAAVRSSHTPTAAYSHQAPQAQQQQQQTSYQGAYESSYYPAPAAAAPQAKPIYIDEHGRQLELIPIDDDNESPAAGPGPPPAPVQYAPHPFEQQQQHHREQYAGGHGHDYAGYGGYYQPQHQHQHQQEGYQYGYQYPPPPPLQQYQGQGAQYQLPPPPPPPQYQQQQGGQGQSQAQYPFNPFQPYEGAYYAQPPQGMQQQGPHHQGLQQQGSQAFPDSSNLRPPSPFA</sequence>
<dbReference type="EMBL" id="QWIL01000288">
    <property type="protein sequence ID" value="RMY20839.1"/>
    <property type="molecule type" value="Genomic_DNA"/>
</dbReference>
<feature type="region of interest" description="Disordered" evidence="1">
    <location>
        <begin position="1414"/>
        <end position="1453"/>
    </location>
</feature>
<feature type="region of interest" description="Disordered" evidence="1">
    <location>
        <begin position="1491"/>
        <end position="1520"/>
    </location>
</feature>
<dbReference type="InterPro" id="IPR001810">
    <property type="entry name" value="F-box_dom"/>
</dbReference>
<feature type="compositionally biased region" description="Low complexity" evidence="1">
    <location>
        <begin position="1630"/>
        <end position="1640"/>
    </location>
</feature>
<feature type="region of interest" description="Disordered" evidence="1">
    <location>
        <begin position="1332"/>
        <end position="1362"/>
    </location>
</feature>
<feature type="compositionally biased region" description="Low complexity" evidence="1">
    <location>
        <begin position="1603"/>
        <end position="1622"/>
    </location>
</feature>
<feature type="compositionally biased region" description="Basic and acidic residues" evidence="1">
    <location>
        <begin position="147"/>
        <end position="159"/>
    </location>
</feature>
<evidence type="ECO:0000256" key="1">
    <source>
        <dbReference type="SAM" id="MobiDB-lite"/>
    </source>
</evidence>
<dbReference type="OrthoDB" id="2322499at2759"/>
<feature type="compositionally biased region" description="Basic and acidic residues" evidence="1">
    <location>
        <begin position="1582"/>
        <end position="1596"/>
    </location>
</feature>
<dbReference type="VEuPathDB" id="FungiDB:BTJ68_13543"/>
<dbReference type="CDD" id="cd09917">
    <property type="entry name" value="F-box_SF"/>
    <property type="match status" value="1"/>
</dbReference>
<feature type="compositionally biased region" description="Basic and acidic residues" evidence="1">
    <location>
        <begin position="1211"/>
        <end position="1226"/>
    </location>
</feature>
<feature type="compositionally biased region" description="Basic and acidic residues" evidence="1">
    <location>
        <begin position="869"/>
        <end position="878"/>
    </location>
</feature>
<feature type="compositionally biased region" description="Basic residues" evidence="1">
    <location>
        <begin position="858"/>
        <end position="867"/>
    </location>
</feature>
<proteinExistence type="predicted"/>
<feature type="region of interest" description="Disordered" evidence="1">
    <location>
        <begin position="1554"/>
        <end position="1715"/>
    </location>
</feature>
<feature type="compositionally biased region" description="Polar residues" evidence="1">
    <location>
        <begin position="218"/>
        <end position="233"/>
    </location>
</feature>
<dbReference type="InterPro" id="IPR057214">
    <property type="entry name" value="DUF7892"/>
</dbReference>
<feature type="compositionally biased region" description="Low complexity" evidence="1">
    <location>
        <begin position="1301"/>
        <end position="1318"/>
    </location>
</feature>
<feature type="domain" description="F-box" evidence="2">
    <location>
        <begin position="235"/>
        <end position="266"/>
    </location>
</feature>
<feature type="compositionally biased region" description="Low complexity" evidence="1">
    <location>
        <begin position="1650"/>
        <end position="1665"/>
    </location>
</feature>
<dbReference type="Proteomes" id="UP000271337">
    <property type="component" value="Unassembled WGS sequence"/>
</dbReference>
<feature type="region of interest" description="Disordered" evidence="1">
    <location>
        <begin position="206"/>
        <end position="233"/>
    </location>
</feature>
<evidence type="ECO:0000313" key="4">
    <source>
        <dbReference type="EMBL" id="RMY20839.1"/>
    </source>
</evidence>
<dbReference type="Pfam" id="PF12937">
    <property type="entry name" value="F-box-like"/>
    <property type="match status" value="1"/>
</dbReference>
<dbReference type="SUPFAM" id="SSF81383">
    <property type="entry name" value="F-box domain"/>
    <property type="match status" value="1"/>
</dbReference>
<feature type="region of interest" description="Disordered" evidence="1">
    <location>
        <begin position="1143"/>
        <end position="1243"/>
    </location>
</feature>
<feature type="non-terminal residue" evidence="4">
    <location>
        <position position="1"/>
    </location>
</feature>
<feature type="compositionally biased region" description="Low complexity" evidence="1">
    <location>
        <begin position="128"/>
        <end position="145"/>
    </location>
</feature>
<feature type="compositionally biased region" description="Basic and acidic residues" evidence="1">
    <location>
        <begin position="79"/>
        <end position="105"/>
    </location>
</feature>
<feature type="region of interest" description="Disordered" evidence="1">
    <location>
        <begin position="1260"/>
        <end position="1318"/>
    </location>
</feature>
<comment type="caution">
    <text evidence="4">The sequence shown here is derived from an EMBL/GenBank/DDBJ whole genome shotgun (WGS) entry which is preliminary data.</text>
</comment>
<dbReference type="InterPro" id="IPR036047">
    <property type="entry name" value="F-box-like_dom_sf"/>
</dbReference>
<name>A0A3M7A0F4_HORWE</name>
<dbReference type="PANTHER" id="PTHR13402">
    <property type="entry name" value="RGPR-RELATED"/>
    <property type="match status" value="1"/>
</dbReference>
<gene>
    <name evidence="4" type="ORF">D0867_03708</name>
</gene>
<protein>
    <submittedName>
        <fullName evidence="4">Uncharacterized protein</fullName>
    </submittedName>
</protein>
<feature type="region of interest" description="Disordered" evidence="1">
    <location>
        <begin position="734"/>
        <end position="753"/>
    </location>
</feature>
<feature type="domain" description="DUF7892" evidence="3">
    <location>
        <begin position="943"/>
        <end position="1106"/>
    </location>
</feature>
<feature type="compositionally biased region" description="Polar residues" evidence="1">
    <location>
        <begin position="1349"/>
        <end position="1358"/>
    </location>
</feature>
<evidence type="ECO:0000259" key="2">
    <source>
        <dbReference type="Pfam" id="PF12937"/>
    </source>
</evidence>
<feature type="region of interest" description="Disordered" evidence="1">
    <location>
        <begin position="503"/>
        <end position="575"/>
    </location>
</feature>
<dbReference type="Gene3D" id="1.20.1280.50">
    <property type="match status" value="1"/>
</dbReference>
<feature type="compositionally biased region" description="Polar residues" evidence="1">
    <location>
        <begin position="1416"/>
        <end position="1435"/>
    </location>
</feature>
<feature type="region of interest" description="Disordered" evidence="1">
    <location>
        <begin position="47"/>
        <end position="182"/>
    </location>
</feature>
<evidence type="ECO:0000313" key="5">
    <source>
        <dbReference type="Proteomes" id="UP000271337"/>
    </source>
</evidence>
<feature type="compositionally biased region" description="Low complexity" evidence="1">
    <location>
        <begin position="1260"/>
        <end position="1278"/>
    </location>
</feature>
<evidence type="ECO:0000259" key="3">
    <source>
        <dbReference type="Pfam" id="PF25422"/>
    </source>
</evidence>
<dbReference type="Pfam" id="PF25422">
    <property type="entry name" value="DUF7892"/>
    <property type="match status" value="1"/>
</dbReference>
<feature type="compositionally biased region" description="Polar residues" evidence="1">
    <location>
        <begin position="1332"/>
        <end position="1342"/>
    </location>
</feature>
<feature type="compositionally biased region" description="Low complexity" evidence="1">
    <location>
        <begin position="1499"/>
        <end position="1520"/>
    </location>
</feature>
<feature type="region of interest" description="Disordered" evidence="1">
    <location>
        <begin position="856"/>
        <end position="890"/>
    </location>
</feature>
<accession>A0A3M7A0F4</accession>
<feature type="compositionally biased region" description="Basic and acidic residues" evidence="1">
    <location>
        <begin position="566"/>
        <end position="575"/>
    </location>
</feature>